<dbReference type="RefSeq" id="XP_025579595.1">
    <property type="nucleotide sequence ID" value="XM_025718575.1"/>
</dbReference>
<dbReference type="EMBL" id="KZ824421">
    <property type="protein sequence ID" value="RAL05268.1"/>
    <property type="molecule type" value="Genomic_DNA"/>
</dbReference>
<reference evidence="1 2" key="1">
    <citation type="submission" date="2018-02" db="EMBL/GenBank/DDBJ databases">
        <title>The genomes of Aspergillus section Nigri reveals drivers in fungal speciation.</title>
        <authorList>
            <consortium name="DOE Joint Genome Institute"/>
            <person name="Vesth T.C."/>
            <person name="Nybo J."/>
            <person name="Theobald S."/>
            <person name="Brandl J."/>
            <person name="Frisvad J.C."/>
            <person name="Nielsen K.F."/>
            <person name="Lyhne E.K."/>
            <person name="Kogle M.E."/>
            <person name="Kuo A."/>
            <person name="Riley R."/>
            <person name="Clum A."/>
            <person name="Nolan M."/>
            <person name="Lipzen A."/>
            <person name="Salamov A."/>
            <person name="Henrissat B."/>
            <person name="Wiebenga A."/>
            <person name="De vries R.P."/>
            <person name="Grigoriev I.V."/>
            <person name="Mortensen U.H."/>
            <person name="Andersen M.R."/>
            <person name="Baker S.E."/>
        </authorList>
    </citation>
    <scope>NUCLEOTIDE SEQUENCE [LARGE SCALE GENOMIC DNA]</scope>
    <source>
        <strain evidence="1 2">CBS 121593</strain>
    </source>
</reference>
<dbReference type="AlphaFoldDB" id="A0A395HE56"/>
<organism evidence="1 2">
    <name type="scientific">Aspergillus ibericus CBS 121593</name>
    <dbReference type="NCBI Taxonomy" id="1448316"/>
    <lineage>
        <taxon>Eukaryota</taxon>
        <taxon>Fungi</taxon>
        <taxon>Dikarya</taxon>
        <taxon>Ascomycota</taxon>
        <taxon>Pezizomycotina</taxon>
        <taxon>Eurotiomycetes</taxon>
        <taxon>Eurotiomycetidae</taxon>
        <taxon>Eurotiales</taxon>
        <taxon>Aspergillaceae</taxon>
        <taxon>Aspergillus</taxon>
        <taxon>Aspergillus subgen. Circumdati</taxon>
    </lineage>
</organism>
<evidence type="ECO:0000313" key="2">
    <source>
        <dbReference type="Proteomes" id="UP000249402"/>
    </source>
</evidence>
<dbReference type="Proteomes" id="UP000249402">
    <property type="component" value="Unassembled WGS sequence"/>
</dbReference>
<proteinExistence type="predicted"/>
<protein>
    <submittedName>
        <fullName evidence="1">Uncharacterized protein</fullName>
    </submittedName>
</protein>
<dbReference type="VEuPathDB" id="FungiDB:BO80DRAFT_421326"/>
<evidence type="ECO:0000313" key="1">
    <source>
        <dbReference type="EMBL" id="RAL05268.1"/>
    </source>
</evidence>
<sequence>MALPWSKFCSADGLRHSNRLVRCPTCHAINPLPQPSSQIERPRQARTEIDLTVSPELQPSQSALFIPSTSSSSSSSRTPLFGENIRQNALLRKKAQGPVKLKAIIYFYLYLVQNRESEDNNLSLLEQVQICLDNSILGTLHDFLHQELLPNIDDGKYVRDINDEFRLSTGIVRKRPVFISSKVQGFMRTHEFLKDWFSHTNGSYQIYVIIQRRTVADEMNRTDMKIKREVSKSPDIKERQAVIEDDLEESVVQEDLDEEECLDASLKHALSLSPSPPHRTRRKYVLQEDDKNRAAEYGPLPFRI</sequence>
<dbReference type="OrthoDB" id="10381626at2759"/>
<accession>A0A395HE56</accession>
<keyword evidence="2" id="KW-1185">Reference proteome</keyword>
<name>A0A395HE56_9EURO</name>
<dbReference type="GeneID" id="37223440"/>
<gene>
    <name evidence="1" type="ORF">BO80DRAFT_421326</name>
</gene>